<keyword evidence="2" id="KW-0812">Transmembrane</keyword>
<evidence type="ECO:0000313" key="4">
    <source>
        <dbReference type="Proteomes" id="UP000018227"/>
    </source>
</evidence>
<dbReference type="STRING" id="592026.GCWU0000282_002038"/>
<proteinExistence type="predicted"/>
<dbReference type="Proteomes" id="UP000018227">
    <property type="component" value="Unassembled WGS sequence"/>
</dbReference>
<sequence>MFFSSIFIPLLYLIPILFSHLQIFHLFCTLIKSTKLLSQKQIYWGFLKTTKNPKGISGNQKRRRQKPPPDTFTL</sequence>
<feature type="region of interest" description="Disordered" evidence="1">
    <location>
        <begin position="50"/>
        <end position="74"/>
    </location>
</feature>
<keyword evidence="4" id="KW-1185">Reference proteome</keyword>
<evidence type="ECO:0000256" key="2">
    <source>
        <dbReference type="SAM" id="Phobius"/>
    </source>
</evidence>
<feature type="transmembrane region" description="Helical" evidence="2">
    <location>
        <begin position="6"/>
        <end position="31"/>
    </location>
</feature>
<protein>
    <submittedName>
        <fullName evidence="3">Uncharacterized protein</fullName>
    </submittedName>
</protein>
<dbReference type="EMBL" id="ACIL03000013">
    <property type="protein sequence ID" value="ESL03164.1"/>
    <property type="molecule type" value="Genomic_DNA"/>
</dbReference>
<name>V2XLY1_9FIRM</name>
<dbReference type="AlphaFoldDB" id="V2XLY1"/>
<evidence type="ECO:0000313" key="3">
    <source>
        <dbReference type="EMBL" id="ESL03164.1"/>
    </source>
</evidence>
<keyword evidence="2" id="KW-0472">Membrane</keyword>
<evidence type="ECO:0000256" key="1">
    <source>
        <dbReference type="SAM" id="MobiDB-lite"/>
    </source>
</evidence>
<reference evidence="3 4" key="1">
    <citation type="submission" date="2013-06" db="EMBL/GenBank/DDBJ databases">
        <authorList>
            <person name="Weinstock G."/>
            <person name="Sodergren E."/>
            <person name="Clifton S."/>
            <person name="Fulton L."/>
            <person name="Fulton B."/>
            <person name="Courtney L."/>
            <person name="Fronick C."/>
            <person name="Harrison M."/>
            <person name="Strong C."/>
            <person name="Farmer C."/>
            <person name="Delahaunty K."/>
            <person name="Markovic C."/>
            <person name="Hall O."/>
            <person name="Minx P."/>
            <person name="Tomlinson C."/>
            <person name="Mitreva M."/>
            <person name="Nelson J."/>
            <person name="Hou S."/>
            <person name="Wollam A."/>
            <person name="Pepin K.H."/>
            <person name="Johnson M."/>
            <person name="Bhonagiri V."/>
            <person name="Nash W.E."/>
            <person name="Warren W."/>
            <person name="Chinwalla A."/>
            <person name="Mardis E.R."/>
            <person name="Wilson R.K."/>
        </authorList>
    </citation>
    <scope>NUCLEOTIDE SEQUENCE [LARGE SCALE GENOMIC DNA]</scope>
    <source>
        <strain evidence="3 4">ATCC 51271</strain>
    </source>
</reference>
<comment type="caution">
    <text evidence="3">The sequence shown here is derived from an EMBL/GenBank/DDBJ whole genome shotgun (WGS) entry which is preliminary data.</text>
</comment>
<accession>V2XLY1</accession>
<keyword evidence="2" id="KW-1133">Transmembrane helix</keyword>
<organism evidence="3 4">
    <name type="scientific">Catonella morbi ATCC 51271</name>
    <dbReference type="NCBI Taxonomy" id="592026"/>
    <lineage>
        <taxon>Bacteria</taxon>
        <taxon>Bacillati</taxon>
        <taxon>Bacillota</taxon>
        <taxon>Clostridia</taxon>
        <taxon>Lachnospirales</taxon>
        <taxon>Lachnospiraceae</taxon>
        <taxon>Catonella</taxon>
    </lineage>
</organism>
<gene>
    <name evidence="3" type="ORF">GCWU0000282_002038</name>
</gene>
<dbReference type="HOGENOM" id="CLU_2680941_0_0_9"/>